<dbReference type="Proteomes" id="UP001338309">
    <property type="component" value="Unassembled WGS sequence"/>
</dbReference>
<evidence type="ECO:0000256" key="1">
    <source>
        <dbReference type="SAM" id="MobiDB-lite"/>
    </source>
</evidence>
<feature type="compositionally biased region" description="Basic and acidic residues" evidence="1">
    <location>
        <begin position="219"/>
        <end position="229"/>
    </location>
</feature>
<protein>
    <recommendedName>
        <fullName evidence="4">DUF3945 domain-containing protein</fullName>
    </recommendedName>
</protein>
<evidence type="ECO:0008006" key="4">
    <source>
        <dbReference type="Google" id="ProtNLM"/>
    </source>
</evidence>
<proteinExistence type="predicted"/>
<dbReference type="EMBL" id="BTPD01000011">
    <property type="protein sequence ID" value="GMQ30641.1"/>
    <property type="molecule type" value="Genomic_DNA"/>
</dbReference>
<sequence>MDQENYEFLTEKLKYTGFEDKLNVPLKEAIKAKKESFTLGTTLEIEGKKMDVDLYFKQSAISDRYFFNKFDASLRNENPELEPKKHTFYQNQGVTAKEAFNLLEGRAVFKSLMDSEKEPYKAWLQLDLTKKEDNNNFQVNQYHEKYGFNLEKAVKKLPIKELKDDTRTDWMIRALQKGNTYPVVMERKGKDEVMFIEANPRFKSINVYDSNMNSVKTSELQKKDQKQAGEDVSDELSGKKKDLKKGEKAEIPEPTLSQSVGRGRKGPRI</sequence>
<evidence type="ECO:0000313" key="2">
    <source>
        <dbReference type="EMBL" id="GMQ30641.1"/>
    </source>
</evidence>
<dbReference type="RefSeq" id="WP_338225352.1">
    <property type="nucleotide sequence ID" value="NZ_BTPD01000011.1"/>
</dbReference>
<keyword evidence="3" id="KW-1185">Reference proteome</keyword>
<gene>
    <name evidence="2" type="ORF">Aconfl_32840</name>
</gene>
<feature type="region of interest" description="Disordered" evidence="1">
    <location>
        <begin position="216"/>
        <end position="269"/>
    </location>
</feature>
<evidence type="ECO:0000313" key="3">
    <source>
        <dbReference type="Proteomes" id="UP001338309"/>
    </source>
</evidence>
<organism evidence="2 3">
    <name type="scientific">Algoriphagus confluentis</name>
    <dbReference type="NCBI Taxonomy" id="1697556"/>
    <lineage>
        <taxon>Bacteria</taxon>
        <taxon>Pseudomonadati</taxon>
        <taxon>Bacteroidota</taxon>
        <taxon>Cytophagia</taxon>
        <taxon>Cytophagales</taxon>
        <taxon>Cyclobacteriaceae</taxon>
        <taxon>Algoriphagus</taxon>
    </lineage>
</organism>
<reference evidence="2 3" key="1">
    <citation type="submission" date="2023-08" db="EMBL/GenBank/DDBJ databases">
        <title>Draft genome sequence of Algoriphagus confluentis.</title>
        <authorList>
            <person name="Takatani N."/>
            <person name="Hosokawa M."/>
            <person name="Sawabe T."/>
        </authorList>
    </citation>
    <scope>NUCLEOTIDE SEQUENCE [LARGE SCALE GENOMIC DNA]</scope>
    <source>
        <strain evidence="2 3">NBRC 111222</strain>
    </source>
</reference>
<feature type="compositionally biased region" description="Basic and acidic residues" evidence="1">
    <location>
        <begin position="236"/>
        <end position="251"/>
    </location>
</feature>
<comment type="caution">
    <text evidence="2">The sequence shown here is derived from an EMBL/GenBank/DDBJ whole genome shotgun (WGS) entry which is preliminary data.</text>
</comment>
<name>A0ABQ6PRT2_9BACT</name>
<accession>A0ABQ6PRT2</accession>